<sequence length="759" mass="79732">MKTRITAILLFTLVVSIWIPITPVEASSCGSHTDNGNGTCTAILKPGPEGLDAQIDQSFPTTNYGTKSTTYLGTRSPSAYPGGPYRGLLKFDLSSINGNVLDADLSIWEYQYDNYDNYGYFYRVTSDWDENTVTWNTQPSYNGTLITSFLFTTYRNYTKTTKDITPIVTDWVDGTYPNYGFYIRGSNEGAWTRVWFPSSDNATAAYRPELVITYEPSVGVGMINVSVNVSNVAPIFKSGTDVYEDPTSDSTSPTDEGTSVTFKATAEDANEDNYFLIICSSNAVTAEGGTGNAPSCDATEYCVSSSTTAASGSEVEASCSYTTTGAEAESNDWYAFVCDDVTGSICSSASQGTLVDGSESPFKVNHDPTFTALNVDGADDPGGDVVFTATASDSDTDGTSDIVQMFVCDNSGATSSGCNGTEYCSSTSVASNPSCTYNYPSVVEDGNYTVYGHVFDSHGLASASNPQTVDYTVNNVAPVVSNVIVNGSSDITLTENTTTSVDITATVTDNNSCEDLVTVESSLYRSTITYSGCDLDAEDDDDSCYAQVTCTVDSGTCSNNTDAIATYTCTVAVQFHADPTAANTEYPAENWLATVNAVDSALSDNTESAAGVEMNALVALDITETSISYGAVNAGGDTGATNQIVEVTATGNVGLDTDLNGNGDGMCISSFASPSCPAAKVDLNYQEYAAAGFTYGSGTDLSGTATELELNVPKTIDTGSIVIGAADTYWGIGLPGVITTGSYYGETIITAVLGETAGW</sequence>
<keyword evidence="3" id="KW-0732">Signal</keyword>
<dbReference type="GO" id="GO:0005576">
    <property type="term" value="C:extracellular region"/>
    <property type="evidence" value="ECO:0007669"/>
    <property type="project" value="UniProtKB-SubCell"/>
</dbReference>
<proteinExistence type="predicted"/>
<dbReference type="NCBIfam" id="NF033679">
    <property type="entry name" value="DNRLRE_dom"/>
    <property type="match status" value="1"/>
</dbReference>
<evidence type="ECO:0000256" key="1">
    <source>
        <dbReference type="ARBA" id="ARBA00004613"/>
    </source>
</evidence>
<organism evidence="5 6">
    <name type="scientific">Candidatus Dojkabacteria bacterium</name>
    <dbReference type="NCBI Taxonomy" id="2099670"/>
    <lineage>
        <taxon>Bacteria</taxon>
        <taxon>Candidatus Dojkabacteria</taxon>
    </lineage>
</organism>
<dbReference type="EMBL" id="JAGQLK010000037">
    <property type="protein sequence ID" value="MCA9383194.1"/>
    <property type="molecule type" value="Genomic_DNA"/>
</dbReference>
<reference evidence="5" key="1">
    <citation type="submission" date="2020-04" db="EMBL/GenBank/DDBJ databases">
        <authorList>
            <person name="Zhang T."/>
        </authorList>
    </citation>
    <scope>NUCLEOTIDE SEQUENCE</scope>
    <source>
        <strain evidence="5">HKST-UBA14</strain>
    </source>
</reference>
<gene>
    <name evidence="5" type="ORF">KC909_02405</name>
</gene>
<dbReference type="Pfam" id="PF24517">
    <property type="entry name" value="CBM96"/>
    <property type="match status" value="1"/>
</dbReference>
<keyword evidence="2" id="KW-0964">Secreted</keyword>
<name>A0A955L536_9BACT</name>
<accession>A0A955L536</accession>
<evidence type="ECO:0000256" key="2">
    <source>
        <dbReference type="ARBA" id="ARBA00022525"/>
    </source>
</evidence>
<reference evidence="5" key="2">
    <citation type="journal article" date="2021" name="Microbiome">
        <title>Successional dynamics and alternative stable states in a saline activated sludge microbial community over 9 years.</title>
        <authorList>
            <person name="Wang Y."/>
            <person name="Ye J."/>
            <person name="Ju F."/>
            <person name="Liu L."/>
            <person name="Boyd J.A."/>
            <person name="Deng Y."/>
            <person name="Parks D.H."/>
            <person name="Jiang X."/>
            <person name="Yin X."/>
            <person name="Woodcroft B.J."/>
            <person name="Tyson G.W."/>
            <person name="Hugenholtz P."/>
            <person name="Polz M.F."/>
            <person name="Zhang T."/>
        </authorList>
    </citation>
    <scope>NUCLEOTIDE SEQUENCE</scope>
    <source>
        <strain evidence="5">HKST-UBA14</strain>
    </source>
</reference>
<protein>
    <submittedName>
        <fullName evidence="5">DNRLRE domain-containing protein</fullName>
    </submittedName>
</protein>
<dbReference type="AlphaFoldDB" id="A0A955L536"/>
<dbReference type="Proteomes" id="UP000783287">
    <property type="component" value="Unassembled WGS sequence"/>
</dbReference>
<dbReference type="InterPro" id="IPR055372">
    <property type="entry name" value="CBM96"/>
</dbReference>
<comment type="caution">
    <text evidence="5">The sequence shown here is derived from an EMBL/GenBank/DDBJ whole genome shotgun (WGS) entry which is preliminary data.</text>
</comment>
<evidence type="ECO:0000259" key="4">
    <source>
        <dbReference type="Pfam" id="PF24517"/>
    </source>
</evidence>
<evidence type="ECO:0000313" key="6">
    <source>
        <dbReference type="Proteomes" id="UP000783287"/>
    </source>
</evidence>
<feature type="domain" description="Carbohydrate-binding module family 96" evidence="4">
    <location>
        <begin position="52"/>
        <end position="214"/>
    </location>
</feature>
<evidence type="ECO:0000313" key="5">
    <source>
        <dbReference type="EMBL" id="MCA9383194.1"/>
    </source>
</evidence>
<evidence type="ECO:0000256" key="3">
    <source>
        <dbReference type="ARBA" id="ARBA00022729"/>
    </source>
</evidence>
<comment type="subcellular location">
    <subcellularLocation>
        <location evidence="1">Secreted</location>
    </subcellularLocation>
</comment>